<dbReference type="SUPFAM" id="SSF53756">
    <property type="entry name" value="UDP-Glycosyltransferase/glycogen phosphorylase"/>
    <property type="match status" value="1"/>
</dbReference>
<dbReference type="Proteomes" id="UP000229340">
    <property type="component" value="Chromosome"/>
</dbReference>
<evidence type="ECO:0000256" key="9">
    <source>
        <dbReference type="PIRSR" id="PIRSR639901-2"/>
    </source>
</evidence>
<evidence type="ECO:0000256" key="4">
    <source>
        <dbReference type="ARBA" id="ARBA00019077"/>
    </source>
</evidence>
<reference evidence="13" key="1">
    <citation type="submission" date="2017-11" db="EMBL/GenBank/DDBJ databases">
        <title>Complete genome sequence of Moraxella osloensis NP7 isolated from human skin.</title>
        <authorList>
            <person name="Lee K."/>
            <person name="Lim J.Y."/>
            <person name="Hwang I."/>
        </authorList>
    </citation>
    <scope>NUCLEOTIDE SEQUENCE [LARGE SCALE GENOMIC DNA]</scope>
    <source>
        <strain evidence="13">NP7</strain>
    </source>
</reference>
<comment type="function">
    <text evidence="10">Involved in lipopolysaccharide (LPS) biosynthesis. Catalyzes the transfer of 3-deoxy-D-manno-octulosonate (Kdo) residue(s) from CMP-Kdo to lipid IV(A), the tetraacyldisaccharide-1,4'-bisphosphate precursor of lipid A.</text>
</comment>
<evidence type="ECO:0000256" key="10">
    <source>
        <dbReference type="RuleBase" id="RU365103"/>
    </source>
</evidence>
<comment type="catalytic activity">
    <reaction evidence="7 10">
        <text>lipid IVA (E. coli) + CMP-3-deoxy-beta-D-manno-octulosonate = alpha-Kdo-(2-&gt;6)-lipid IVA (E. coli) + CMP + H(+)</text>
        <dbReference type="Rhea" id="RHEA:28066"/>
        <dbReference type="ChEBI" id="CHEBI:15378"/>
        <dbReference type="ChEBI" id="CHEBI:58603"/>
        <dbReference type="ChEBI" id="CHEBI:60364"/>
        <dbReference type="ChEBI" id="CHEBI:60377"/>
        <dbReference type="ChEBI" id="CHEBI:85987"/>
        <dbReference type="EC" id="2.4.99.12"/>
    </reaction>
</comment>
<dbReference type="EMBL" id="CP024443">
    <property type="protein sequence ID" value="ATR78428.1"/>
    <property type="molecule type" value="Genomic_DNA"/>
</dbReference>
<dbReference type="InterPro" id="IPR007507">
    <property type="entry name" value="Glycos_transf_N"/>
</dbReference>
<evidence type="ECO:0000313" key="13">
    <source>
        <dbReference type="Proteomes" id="UP000229340"/>
    </source>
</evidence>
<evidence type="ECO:0000313" key="12">
    <source>
        <dbReference type="EMBL" id="ATR78428.1"/>
    </source>
</evidence>
<keyword evidence="10" id="KW-0448">Lipopolysaccharide biosynthesis</keyword>
<dbReference type="InterPro" id="IPR038107">
    <property type="entry name" value="Glycos_transf_N_sf"/>
</dbReference>
<feature type="site" description="Transition state stabilizer" evidence="9">
    <location>
        <position position="133"/>
    </location>
</feature>
<evidence type="ECO:0000256" key="8">
    <source>
        <dbReference type="PIRSR" id="PIRSR639901-1"/>
    </source>
</evidence>
<accession>A0A2D2LTR8</accession>
<sequence>MQATPLYYRLAMSLLKPLYQLKLASKTTLPNEKQQRFGQVFPKIHTHQPMIWCHAVSLGETNTAEPILRDLLSQGYALWVTNTTHTGYNRVEQLFAPEIAAGKVYHSFVPVDSKAVIDKFLTHVQPVAALFIETELWGTTLAELSNRQIATILVNGRLSEKSFKGYQKAAKLSQSMMENLSLIIAQDSDSAKRFRQLGATSDKIRIASSLKWSSKTNPLMLSRAEKLKQSWNLSDRAVILAASTHEGEELAILDSFLTVKAQYANRHPLLIIVPRHPERFDDVAKLIDSKNLPVIRRSQDGEPAKNESVYLADSMGELGVWYALSDIAIVGGSLVNIGGHNPIEAAIVGKPIIMGQYTQSCQLIVDQLKQAGALVQVNGSEELTQQLAHWLANPKAAQTAGHVGQILAEKYQDATKQQLAMIMQCIADNNEQLIKSEIQKIDHEPVASDGRKFIDDL</sequence>
<evidence type="ECO:0000256" key="3">
    <source>
        <dbReference type="ARBA" id="ARBA00012621"/>
    </source>
</evidence>
<evidence type="ECO:0000256" key="1">
    <source>
        <dbReference type="ARBA" id="ARBA00004713"/>
    </source>
</evidence>
<dbReference type="GO" id="GO:0005886">
    <property type="term" value="C:plasma membrane"/>
    <property type="evidence" value="ECO:0007669"/>
    <property type="project" value="UniProtKB-SubCell"/>
</dbReference>
<dbReference type="PANTHER" id="PTHR42755:SF1">
    <property type="entry name" value="3-DEOXY-D-MANNO-OCTULOSONIC ACID TRANSFERASE, MITOCHONDRIAL-RELATED"/>
    <property type="match status" value="1"/>
</dbReference>
<dbReference type="Gene3D" id="3.40.50.11720">
    <property type="entry name" value="3-Deoxy-D-manno-octulosonic-acid transferase, N-terminal domain"/>
    <property type="match status" value="1"/>
</dbReference>
<dbReference type="GO" id="GO:0043842">
    <property type="term" value="F:Kdo transferase activity"/>
    <property type="evidence" value="ECO:0007669"/>
    <property type="project" value="UniProtKB-EC"/>
</dbReference>
<evidence type="ECO:0000256" key="6">
    <source>
        <dbReference type="ARBA" id="ARBA00031445"/>
    </source>
</evidence>
<dbReference type="PANTHER" id="PTHR42755">
    <property type="entry name" value="3-DEOXY-MANNO-OCTULOSONATE CYTIDYLYLTRANSFERASE"/>
    <property type="match status" value="1"/>
</dbReference>
<dbReference type="EC" id="2.4.99.12" evidence="3 10"/>
<organism evidence="12 13">
    <name type="scientific">Faucicola osloensis</name>
    <name type="common">Moraxella osloensis</name>
    <dbReference type="NCBI Taxonomy" id="34062"/>
    <lineage>
        <taxon>Bacteria</taxon>
        <taxon>Pseudomonadati</taxon>
        <taxon>Pseudomonadota</taxon>
        <taxon>Gammaproteobacteria</taxon>
        <taxon>Moraxellales</taxon>
        <taxon>Moraxellaceae</taxon>
        <taxon>Faucicola</taxon>
    </lineage>
</organism>
<dbReference type="STRING" id="34062.AXE82_10460"/>
<dbReference type="UniPathway" id="UPA00958"/>
<evidence type="ECO:0000256" key="2">
    <source>
        <dbReference type="ARBA" id="ARBA00006380"/>
    </source>
</evidence>
<gene>
    <name evidence="12" type="ORF">NP7_03620</name>
</gene>
<keyword evidence="10" id="KW-1003">Cell membrane</keyword>
<protein>
    <recommendedName>
        <fullName evidence="4 10">3-deoxy-D-manno-octulosonic acid transferase</fullName>
        <shortName evidence="10">Kdo transferase</shortName>
        <ecNumber evidence="3 10">2.4.99.12</ecNumber>
    </recommendedName>
    <alternativeName>
        <fullName evidence="6 10">Lipid IV(A) 3-deoxy-D-manno-octulosonic acid transferase</fullName>
    </alternativeName>
</protein>
<evidence type="ECO:0000256" key="5">
    <source>
        <dbReference type="ARBA" id="ARBA00022679"/>
    </source>
</evidence>
<feature type="domain" description="3-deoxy-D-manno-octulosonic-acid transferase N-terminal" evidence="11">
    <location>
        <begin position="34"/>
        <end position="212"/>
    </location>
</feature>
<dbReference type="Gene3D" id="3.40.50.2000">
    <property type="entry name" value="Glycogen Phosphorylase B"/>
    <property type="match status" value="1"/>
</dbReference>
<name>A0A2D2LTR8_FAUOS</name>
<comment type="pathway">
    <text evidence="1 10">Bacterial outer membrane biogenesis; LPS core biosynthesis.</text>
</comment>
<dbReference type="GO" id="GO:0009245">
    <property type="term" value="P:lipid A biosynthetic process"/>
    <property type="evidence" value="ECO:0007669"/>
    <property type="project" value="TreeGrafter"/>
</dbReference>
<dbReference type="GO" id="GO:0009244">
    <property type="term" value="P:lipopolysaccharide core region biosynthetic process"/>
    <property type="evidence" value="ECO:0007669"/>
    <property type="project" value="UniProtKB-UniRule"/>
</dbReference>
<proteinExistence type="inferred from homology"/>
<dbReference type="AlphaFoldDB" id="A0A2D2LTR8"/>
<dbReference type="FunFam" id="3.40.50.2000:FF:000032">
    <property type="entry name" value="3-deoxy-D-manno-octulosonic acid transferase"/>
    <property type="match status" value="1"/>
</dbReference>
<evidence type="ECO:0000259" key="11">
    <source>
        <dbReference type="Pfam" id="PF04413"/>
    </source>
</evidence>
<dbReference type="InterPro" id="IPR039901">
    <property type="entry name" value="Kdotransferase"/>
</dbReference>
<feature type="active site" description="Proton acceptor" evidence="8">
    <location>
        <position position="60"/>
    </location>
</feature>
<keyword evidence="10" id="KW-0472">Membrane</keyword>
<comment type="similarity">
    <text evidence="2">Belongs to the glycosyltransferase group 1 family. Glycosyltransferase 30 subfamily.</text>
</comment>
<feature type="site" description="Transition state stabilizer" evidence="9">
    <location>
        <position position="211"/>
    </location>
</feature>
<keyword evidence="5 10" id="KW-0808">Transferase</keyword>
<evidence type="ECO:0000256" key="7">
    <source>
        <dbReference type="ARBA" id="ARBA00049183"/>
    </source>
</evidence>
<dbReference type="RefSeq" id="WP_100269735.1">
    <property type="nucleotide sequence ID" value="NZ_CP024443.1"/>
</dbReference>
<comment type="subcellular location">
    <subcellularLocation>
        <location evidence="10">Cell membrane</location>
    </subcellularLocation>
</comment>
<dbReference type="Pfam" id="PF04413">
    <property type="entry name" value="Glycos_transf_N"/>
    <property type="match status" value="1"/>
</dbReference>